<comment type="caution">
    <text evidence="1">The sequence shown here is derived from an EMBL/GenBank/DDBJ whole genome shotgun (WGS) entry which is preliminary data.</text>
</comment>
<evidence type="ECO:0000313" key="1">
    <source>
        <dbReference type="EMBL" id="GMF23690.1"/>
    </source>
</evidence>
<evidence type="ECO:0000313" key="2">
    <source>
        <dbReference type="Proteomes" id="UP001165121"/>
    </source>
</evidence>
<name>A0A9W6TW86_9STRA</name>
<dbReference type="AlphaFoldDB" id="A0A9W6TW86"/>
<organism evidence="1 2">
    <name type="scientific">Phytophthora fragariaefolia</name>
    <dbReference type="NCBI Taxonomy" id="1490495"/>
    <lineage>
        <taxon>Eukaryota</taxon>
        <taxon>Sar</taxon>
        <taxon>Stramenopiles</taxon>
        <taxon>Oomycota</taxon>
        <taxon>Peronosporomycetes</taxon>
        <taxon>Peronosporales</taxon>
        <taxon>Peronosporaceae</taxon>
        <taxon>Phytophthora</taxon>
    </lineage>
</organism>
<gene>
    <name evidence="1" type="ORF">Pfra01_000380900</name>
</gene>
<dbReference type="EMBL" id="BSXT01000293">
    <property type="protein sequence ID" value="GMF23690.1"/>
    <property type="molecule type" value="Genomic_DNA"/>
</dbReference>
<proteinExistence type="predicted"/>
<sequence length="196" mass="22326">MVHDRVSGVFVPVYYVLCTSRDESAYWNMVHFITQGTDQQIQPAEVACDFESALQNAIQTRFPNAIVVGCLFHMKQAVSRAIMRFGIPELERTIAMTEGVLDILTVIDPAQVKTGTRWVNSEIRQRCAVAGTYYSEAKWQGCGGYFAWVWLEQYDVQVWNVFGLRNELIAGTNNPLERFNRELNSRIPTHQSITTV</sequence>
<dbReference type="Proteomes" id="UP001165121">
    <property type="component" value="Unassembled WGS sequence"/>
</dbReference>
<reference evidence="1" key="1">
    <citation type="submission" date="2023-04" db="EMBL/GenBank/DDBJ databases">
        <title>Phytophthora fragariaefolia NBRC 109709.</title>
        <authorList>
            <person name="Ichikawa N."/>
            <person name="Sato H."/>
            <person name="Tonouchi N."/>
        </authorList>
    </citation>
    <scope>NUCLEOTIDE SEQUENCE</scope>
    <source>
        <strain evidence="1">NBRC 109709</strain>
    </source>
</reference>
<accession>A0A9W6TW86</accession>
<dbReference type="OrthoDB" id="116650at2759"/>
<keyword evidence="2" id="KW-1185">Reference proteome</keyword>
<protein>
    <submittedName>
        <fullName evidence="1">Unnamed protein product</fullName>
    </submittedName>
</protein>